<comment type="caution">
    <text evidence="2">The sequence shown here is derived from an EMBL/GenBank/DDBJ whole genome shotgun (WGS) entry which is preliminary data.</text>
</comment>
<dbReference type="Pfam" id="PF01547">
    <property type="entry name" value="SBP_bac_1"/>
    <property type="match status" value="1"/>
</dbReference>
<name>A0ABU0ECE4_9CELL</name>
<dbReference type="PROSITE" id="PS51257">
    <property type="entry name" value="PROKAR_LIPOPROTEIN"/>
    <property type="match status" value="1"/>
</dbReference>
<dbReference type="PANTHER" id="PTHR43649:SF14">
    <property type="entry name" value="BLR3389 PROTEIN"/>
    <property type="match status" value="1"/>
</dbReference>
<keyword evidence="1" id="KW-0732">Signal</keyword>
<proteinExistence type="predicted"/>
<keyword evidence="2" id="KW-0813">Transport</keyword>
<dbReference type="Gene3D" id="3.40.190.10">
    <property type="entry name" value="Periplasmic binding protein-like II"/>
    <property type="match status" value="2"/>
</dbReference>
<organism evidence="2 3">
    <name type="scientific">Cellulomonas humilata</name>
    <dbReference type="NCBI Taxonomy" id="144055"/>
    <lineage>
        <taxon>Bacteria</taxon>
        <taxon>Bacillati</taxon>
        <taxon>Actinomycetota</taxon>
        <taxon>Actinomycetes</taxon>
        <taxon>Micrococcales</taxon>
        <taxon>Cellulomonadaceae</taxon>
        <taxon>Cellulomonas</taxon>
    </lineage>
</organism>
<dbReference type="Proteomes" id="UP001239626">
    <property type="component" value="Unassembled WGS sequence"/>
</dbReference>
<gene>
    <name evidence="2" type="ORF">J2X26_001055</name>
</gene>
<dbReference type="InterPro" id="IPR006059">
    <property type="entry name" value="SBP"/>
</dbReference>
<keyword evidence="3" id="KW-1185">Reference proteome</keyword>
<protein>
    <submittedName>
        <fullName evidence="2">Multiple sugar transport system substrate-binding protein</fullName>
    </submittedName>
</protein>
<evidence type="ECO:0000313" key="3">
    <source>
        <dbReference type="Proteomes" id="UP001239626"/>
    </source>
</evidence>
<feature type="signal peptide" evidence="1">
    <location>
        <begin position="1"/>
        <end position="22"/>
    </location>
</feature>
<dbReference type="InterPro" id="IPR050490">
    <property type="entry name" value="Bact_solute-bd_prot1"/>
</dbReference>
<evidence type="ECO:0000313" key="2">
    <source>
        <dbReference type="EMBL" id="MDQ0372758.1"/>
    </source>
</evidence>
<accession>A0ABU0ECE4</accession>
<sequence length="453" mass="48766">MRRKAAVAVTGVLALAALTACSSDDGGAEGDAAGDSTVTVAYQKTTAFHQLDDMLQVAKTQFEEANPDITIDLQPIEAEQDQYFTKLALMNGSPETAPDVIYEDTFQIRSDAAAGYLLPIDDYLADWEDWDQFYENAKQAGLGDDGKTYGVSMGTDTRGIYFNKTIFEQAGLPTDWQPESWDDILDAARTVKEKVPDVTPLNIYSGKAAGEATTMQGFEMLLYGTEDTLYDTDSSKWVLGSQGFTDSLGFLDTVYGEGLAPSLDIALDAAVGNRVSTELLPQGKLAMAIDGSWMPGGWISGENAWPEWEQTMGMAKMPTQDGGGPGFTSMSGGWTLAVGAHAEDPQAAFDFITTALNKENTFKYDTENSQIAVRKDVAEDPEYIGYNPSFAFFSALVDVTHFRPATPDYSQISSNIQVAAEAMATQQQSPEDAAAAYDAAVIGIVGDDNTTTD</sequence>
<feature type="chain" id="PRO_5046077822" evidence="1">
    <location>
        <begin position="23"/>
        <end position="453"/>
    </location>
</feature>
<keyword evidence="2" id="KW-0762">Sugar transport</keyword>
<dbReference type="RefSeq" id="WP_307490400.1">
    <property type="nucleotide sequence ID" value="NZ_JAUSVB010000001.1"/>
</dbReference>
<dbReference type="EMBL" id="JAUSVB010000001">
    <property type="protein sequence ID" value="MDQ0372758.1"/>
    <property type="molecule type" value="Genomic_DNA"/>
</dbReference>
<reference evidence="2 3" key="1">
    <citation type="submission" date="2023-07" db="EMBL/GenBank/DDBJ databases">
        <title>Sorghum-associated microbial communities from plants grown in Nebraska, USA.</title>
        <authorList>
            <person name="Schachtman D."/>
        </authorList>
    </citation>
    <scope>NUCLEOTIDE SEQUENCE [LARGE SCALE GENOMIC DNA]</scope>
    <source>
        <strain evidence="2 3">BE332</strain>
    </source>
</reference>
<dbReference type="PANTHER" id="PTHR43649">
    <property type="entry name" value="ARABINOSE-BINDING PROTEIN-RELATED"/>
    <property type="match status" value="1"/>
</dbReference>
<evidence type="ECO:0000256" key="1">
    <source>
        <dbReference type="SAM" id="SignalP"/>
    </source>
</evidence>
<dbReference type="SUPFAM" id="SSF53850">
    <property type="entry name" value="Periplasmic binding protein-like II"/>
    <property type="match status" value="1"/>
</dbReference>